<reference evidence="2" key="2">
    <citation type="submission" date="2025-09" db="UniProtKB">
        <authorList>
            <consortium name="Ensembl"/>
        </authorList>
    </citation>
    <scope>IDENTIFICATION</scope>
</reference>
<dbReference type="OMA" id="FLAKDWD"/>
<accession>A0A673VSA2</accession>
<organism evidence="2 3">
    <name type="scientific">Salmo trutta</name>
    <name type="common">Brown trout</name>
    <dbReference type="NCBI Taxonomy" id="8032"/>
    <lineage>
        <taxon>Eukaryota</taxon>
        <taxon>Metazoa</taxon>
        <taxon>Chordata</taxon>
        <taxon>Craniata</taxon>
        <taxon>Vertebrata</taxon>
        <taxon>Euteleostomi</taxon>
        <taxon>Actinopterygii</taxon>
        <taxon>Neopterygii</taxon>
        <taxon>Teleostei</taxon>
        <taxon>Protacanthopterygii</taxon>
        <taxon>Salmoniformes</taxon>
        <taxon>Salmonidae</taxon>
        <taxon>Salmoninae</taxon>
        <taxon>Salmo</taxon>
    </lineage>
</organism>
<dbReference type="Ensembl" id="ENSSTUT00000002735.1">
    <property type="protein sequence ID" value="ENSSTUP00000002565.1"/>
    <property type="gene ID" value="ENSSTUG00000001321.1"/>
</dbReference>
<dbReference type="GeneTree" id="ENSGT00990000203851"/>
<keyword evidence="3" id="KW-1185">Reference proteome</keyword>
<proteinExistence type="predicted"/>
<name>A0A673VSA2_SALTR</name>
<evidence type="ECO:0000256" key="1">
    <source>
        <dbReference type="SAM" id="MobiDB-lite"/>
    </source>
</evidence>
<evidence type="ECO:0000313" key="3">
    <source>
        <dbReference type="Proteomes" id="UP000472277"/>
    </source>
</evidence>
<dbReference type="Proteomes" id="UP000472277">
    <property type="component" value="Chromosome 7"/>
</dbReference>
<protein>
    <submittedName>
        <fullName evidence="2">Uncharacterized protein</fullName>
    </submittedName>
</protein>
<feature type="region of interest" description="Disordered" evidence="1">
    <location>
        <begin position="57"/>
        <end position="96"/>
    </location>
</feature>
<evidence type="ECO:0000313" key="2">
    <source>
        <dbReference type="Ensembl" id="ENSSTUP00000002565.1"/>
    </source>
</evidence>
<dbReference type="AlphaFoldDB" id="A0A673VSA2"/>
<reference evidence="2" key="1">
    <citation type="submission" date="2025-08" db="UniProtKB">
        <authorList>
            <consortium name="Ensembl"/>
        </authorList>
    </citation>
    <scope>IDENTIFICATION</scope>
</reference>
<sequence>MPIWSMTCFQFRVEPSFFRLATNSSLIVMMRLAIPCTSPSLEREQIFSWDSTRLASSASLHTTVKPPTRSPEDITPPHKRPMFLASRSISPLAKPW</sequence>
<dbReference type="InParanoid" id="A0A673VSA2"/>